<sequence length="98" mass="10364">MNLNEYGVIFRHGVGFDLSSNTALSITFTKPSGATLTVSNPSVTAPASIGGSFSANEYFSYVFADGNVDEAGEWSVRATYTDGSKQLISDAVTFIINP</sequence>
<reference evidence="1" key="1">
    <citation type="submission" date="2020-03" db="EMBL/GenBank/DDBJ databases">
        <title>Genome of Pelagibius litoralis DSM 21314T.</title>
        <authorList>
            <person name="Wang G."/>
        </authorList>
    </citation>
    <scope>NUCLEOTIDE SEQUENCE</scope>
    <source>
        <strain evidence="1">DSM 21314</strain>
    </source>
</reference>
<name>A0A967C3I1_9PROT</name>
<gene>
    <name evidence="1" type="ORF">HBA54_04175</name>
</gene>
<comment type="caution">
    <text evidence="1">The sequence shown here is derived from an EMBL/GenBank/DDBJ whole genome shotgun (WGS) entry which is preliminary data.</text>
</comment>
<proteinExistence type="predicted"/>
<dbReference type="AlphaFoldDB" id="A0A967C3I1"/>
<dbReference type="EMBL" id="JAAQPH010000002">
    <property type="protein sequence ID" value="NIA67779.1"/>
    <property type="molecule type" value="Genomic_DNA"/>
</dbReference>
<dbReference type="RefSeq" id="WP_167221648.1">
    <property type="nucleotide sequence ID" value="NZ_JAAQPH010000002.1"/>
</dbReference>
<protein>
    <submittedName>
        <fullName evidence="1">Uncharacterized protein</fullName>
    </submittedName>
</protein>
<organism evidence="1 2">
    <name type="scientific">Pelagibius litoralis</name>
    <dbReference type="NCBI Taxonomy" id="374515"/>
    <lineage>
        <taxon>Bacteria</taxon>
        <taxon>Pseudomonadati</taxon>
        <taxon>Pseudomonadota</taxon>
        <taxon>Alphaproteobacteria</taxon>
        <taxon>Rhodospirillales</taxon>
        <taxon>Rhodovibrionaceae</taxon>
        <taxon>Pelagibius</taxon>
    </lineage>
</organism>
<evidence type="ECO:0000313" key="1">
    <source>
        <dbReference type="EMBL" id="NIA67779.1"/>
    </source>
</evidence>
<keyword evidence="2" id="KW-1185">Reference proteome</keyword>
<accession>A0A967C3I1</accession>
<evidence type="ECO:0000313" key="2">
    <source>
        <dbReference type="Proteomes" id="UP000761264"/>
    </source>
</evidence>
<dbReference type="Proteomes" id="UP000761264">
    <property type="component" value="Unassembled WGS sequence"/>
</dbReference>